<reference evidence="1" key="2">
    <citation type="submission" date="2020-09" db="EMBL/GenBank/DDBJ databases">
        <authorList>
            <person name="Sun Q."/>
            <person name="Ohkuma M."/>
        </authorList>
    </citation>
    <scope>NUCLEOTIDE SEQUENCE</scope>
    <source>
        <strain evidence="1">JCM 3346</strain>
    </source>
</reference>
<name>A0A918F9R3_AGRME</name>
<keyword evidence="2" id="KW-1185">Reference proteome</keyword>
<accession>A0A918F9R3</accession>
<gene>
    <name evidence="1" type="ORF">GCM10010196_15160</name>
</gene>
<reference evidence="1" key="1">
    <citation type="journal article" date="2014" name="Int. J. Syst. Evol. Microbiol.">
        <title>Complete genome sequence of Corynebacterium casei LMG S-19264T (=DSM 44701T), isolated from a smear-ripened cheese.</title>
        <authorList>
            <consortium name="US DOE Joint Genome Institute (JGI-PGF)"/>
            <person name="Walter F."/>
            <person name="Albersmeier A."/>
            <person name="Kalinowski J."/>
            <person name="Ruckert C."/>
        </authorList>
    </citation>
    <scope>NUCLEOTIDE SEQUENCE</scope>
    <source>
        <strain evidence="1">JCM 3346</strain>
    </source>
</reference>
<evidence type="ECO:0000313" key="1">
    <source>
        <dbReference type="EMBL" id="GGR22454.1"/>
    </source>
</evidence>
<dbReference type="Proteomes" id="UP000610303">
    <property type="component" value="Unassembled WGS sequence"/>
</dbReference>
<dbReference type="AlphaFoldDB" id="A0A918F9R3"/>
<protein>
    <submittedName>
        <fullName evidence="1">Uncharacterized protein</fullName>
    </submittedName>
</protein>
<sequence length="105" mass="11935">MPHGARPVAVDAHPVPSPIAYRVPWRIDRGRAPWYTLRNAGDEAAHGVHLSLFGDGRLLWQPLLRVEPGEHVSFVLRADDPARDCVAVLRWFRASGEEYLWRIAF</sequence>
<evidence type="ECO:0000313" key="2">
    <source>
        <dbReference type="Proteomes" id="UP000610303"/>
    </source>
</evidence>
<dbReference type="EMBL" id="BMRJ01000001">
    <property type="protein sequence ID" value="GGR22454.1"/>
    <property type="molecule type" value="Genomic_DNA"/>
</dbReference>
<proteinExistence type="predicted"/>
<dbReference type="RefSeq" id="WP_189084632.1">
    <property type="nucleotide sequence ID" value="NZ_BMRJ01000001.1"/>
</dbReference>
<comment type="caution">
    <text evidence="1">The sequence shown here is derived from an EMBL/GenBank/DDBJ whole genome shotgun (WGS) entry which is preliminary data.</text>
</comment>
<organism evidence="1 2">
    <name type="scientific">Agromyces mediolanus</name>
    <name type="common">Corynebacterium mediolanum</name>
    <dbReference type="NCBI Taxonomy" id="41986"/>
    <lineage>
        <taxon>Bacteria</taxon>
        <taxon>Bacillati</taxon>
        <taxon>Actinomycetota</taxon>
        <taxon>Actinomycetes</taxon>
        <taxon>Micrococcales</taxon>
        <taxon>Microbacteriaceae</taxon>
        <taxon>Agromyces</taxon>
    </lineage>
</organism>